<proteinExistence type="predicted"/>
<name>A0A8J8TB64_HALGN</name>
<dbReference type="EMBL" id="RRYP01000085">
    <property type="protein sequence ID" value="TNV88038.1"/>
    <property type="molecule type" value="Genomic_DNA"/>
</dbReference>
<dbReference type="Proteomes" id="UP000785679">
    <property type="component" value="Unassembled WGS sequence"/>
</dbReference>
<keyword evidence="2" id="KW-1185">Reference proteome</keyword>
<organism evidence="1 2">
    <name type="scientific">Halteria grandinella</name>
    <dbReference type="NCBI Taxonomy" id="5974"/>
    <lineage>
        <taxon>Eukaryota</taxon>
        <taxon>Sar</taxon>
        <taxon>Alveolata</taxon>
        <taxon>Ciliophora</taxon>
        <taxon>Intramacronucleata</taxon>
        <taxon>Spirotrichea</taxon>
        <taxon>Stichotrichia</taxon>
        <taxon>Sporadotrichida</taxon>
        <taxon>Halteriidae</taxon>
        <taxon>Halteria</taxon>
    </lineage>
</organism>
<dbReference type="AlphaFoldDB" id="A0A8J8TB64"/>
<reference evidence="1" key="1">
    <citation type="submission" date="2019-06" db="EMBL/GenBank/DDBJ databases">
        <authorList>
            <person name="Zheng W."/>
        </authorList>
    </citation>
    <scope>NUCLEOTIDE SEQUENCE</scope>
    <source>
        <strain evidence="1">QDHG01</strain>
    </source>
</reference>
<evidence type="ECO:0000313" key="2">
    <source>
        <dbReference type="Proteomes" id="UP000785679"/>
    </source>
</evidence>
<accession>A0A8J8TB64</accession>
<evidence type="ECO:0000313" key="1">
    <source>
        <dbReference type="EMBL" id="TNV88038.1"/>
    </source>
</evidence>
<protein>
    <submittedName>
        <fullName evidence="1">Uncharacterized protein</fullName>
    </submittedName>
</protein>
<gene>
    <name evidence="1" type="ORF">FGO68_gene7463</name>
</gene>
<comment type="caution">
    <text evidence="1">The sequence shown here is derived from an EMBL/GenBank/DDBJ whole genome shotgun (WGS) entry which is preliminary data.</text>
</comment>
<sequence length="85" mass="10355">MKQSSSKWFCVAVIIPIIYKYFNFTCQKWVLIKLHPRFCSQILCFYSQLRSTFQLHQYIETHLNNFKIVISYKEVQNLSSQTQYY</sequence>